<feature type="non-terminal residue" evidence="3">
    <location>
        <position position="279"/>
    </location>
</feature>
<dbReference type="AlphaFoldDB" id="A0AAV2RX12"/>
<reference evidence="3 4" key="1">
    <citation type="submission" date="2024-05" db="EMBL/GenBank/DDBJ databases">
        <authorList>
            <person name="Wallberg A."/>
        </authorList>
    </citation>
    <scope>NUCLEOTIDE SEQUENCE [LARGE SCALE GENOMIC DNA]</scope>
</reference>
<sequence length="279" mass="31558">MVVSMMRRIIRLLTVISIFIKVSSATTQDNVDFEAIPGNVEDGGWYSALGRPVDRSGPSVNRIGSGGANQFKFTLPESATLPDTSTAAKFRLLTQLSALLDGYGHTTIRLSSANSYSYAKRDVTFHEYCKKHTHAQKLDSLGNETFYFFGDNNHEEWEDLLTLYNIPNYFLPKHHPALSFGLAGAGSGVPFHYHGPGFAETLWGRKRWFMYPPNSIPQFHPNRTTLQWLLEDYEKLKNDPKLTECTLGPGDIIYFPDKWWHATLNIDKSVFISTFLSPL</sequence>
<comment type="caution">
    <text evidence="3">The sequence shown here is derived from an EMBL/GenBank/DDBJ whole genome shotgun (WGS) entry which is preliminary data.</text>
</comment>
<feature type="domain" description="JmjC" evidence="2">
    <location>
        <begin position="155"/>
        <end position="279"/>
    </location>
</feature>
<feature type="chain" id="PRO_5043819597" description="JmjC domain-containing protein" evidence="1">
    <location>
        <begin position="26"/>
        <end position="279"/>
    </location>
</feature>
<dbReference type="PANTHER" id="PTHR12480">
    <property type="entry name" value="ARGININE DEMETHYLASE AND LYSYL-HYDROXYLASE JMJD"/>
    <property type="match status" value="1"/>
</dbReference>
<dbReference type="PROSITE" id="PS51184">
    <property type="entry name" value="JMJC"/>
    <property type="match status" value="1"/>
</dbReference>
<dbReference type="InterPro" id="IPR050910">
    <property type="entry name" value="JMJD6_ArgDemeth/LysHydrox"/>
</dbReference>
<dbReference type="SUPFAM" id="SSF51197">
    <property type="entry name" value="Clavaminate synthase-like"/>
    <property type="match status" value="1"/>
</dbReference>
<proteinExistence type="predicted"/>
<dbReference type="InterPro" id="IPR003347">
    <property type="entry name" value="JmjC_dom"/>
</dbReference>
<evidence type="ECO:0000259" key="2">
    <source>
        <dbReference type="PROSITE" id="PS51184"/>
    </source>
</evidence>
<dbReference type="Gene3D" id="2.60.120.650">
    <property type="entry name" value="Cupin"/>
    <property type="match status" value="1"/>
</dbReference>
<feature type="signal peptide" evidence="1">
    <location>
        <begin position="1"/>
        <end position="25"/>
    </location>
</feature>
<accession>A0AAV2RX12</accession>
<dbReference type="EMBL" id="CAXKWB010034775">
    <property type="protein sequence ID" value="CAL4145395.1"/>
    <property type="molecule type" value="Genomic_DNA"/>
</dbReference>
<evidence type="ECO:0000313" key="3">
    <source>
        <dbReference type="EMBL" id="CAL4145395.1"/>
    </source>
</evidence>
<dbReference type="GO" id="GO:0005634">
    <property type="term" value="C:nucleus"/>
    <property type="evidence" value="ECO:0007669"/>
    <property type="project" value="TreeGrafter"/>
</dbReference>
<dbReference type="PANTHER" id="PTHR12480:SF21">
    <property type="entry name" value="JMJC DOMAIN-CONTAINING PROTEIN 8"/>
    <property type="match status" value="1"/>
</dbReference>
<organism evidence="3 4">
    <name type="scientific">Meganyctiphanes norvegica</name>
    <name type="common">Northern krill</name>
    <name type="synonym">Thysanopoda norvegica</name>
    <dbReference type="NCBI Taxonomy" id="48144"/>
    <lineage>
        <taxon>Eukaryota</taxon>
        <taxon>Metazoa</taxon>
        <taxon>Ecdysozoa</taxon>
        <taxon>Arthropoda</taxon>
        <taxon>Crustacea</taxon>
        <taxon>Multicrustacea</taxon>
        <taxon>Malacostraca</taxon>
        <taxon>Eumalacostraca</taxon>
        <taxon>Eucarida</taxon>
        <taxon>Euphausiacea</taxon>
        <taxon>Euphausiidae</taxon>
        <taxon>Meganyctiphanes</taxon>
    </lineage>
</organism>
<evidence type="ECO:0000256" key="1">
    <source>
        <dbReference type="SAM" id="SignalP"/>
    </source>
</evidence>
<dbReference type="Pfam" id="PF08007">
    <property type="entry name" value="JmjC_2"/>
    <property type="match status" value="1"/>
</dbReference>
<keyword evidence="1" id="KW-0732">Signal</keyword>
<protein>
    <recommendedName>
        <fullName evidence="2">JmjC domain-containing protein</fullName>
    </recommendedName>
</protein>
<dbReference type="GO" id="GO:0000987">
    <property type="term" value="F:cis-regulatory region sequence-specific DNA binding"/>
    <property type="evidence" value="ECO:0007669"/>
    <property type="project" value="TreeGrafter"/>
</dbReference>
<keyword evidence="4" id="KW-1185">Reference proteome</keyword>
<dbReference type="Proteomes" id="UP001497623">
    <property type="component" value="Unassembled WGS sequence"/>
</dbReference>
<gene>
    <name evidence="3" type="ORF">MNOR_LOCUS29662</name>
</gene>
<name>A0AAV2RX12_MEGNR</name>
<evidence type="ECO:0000313" key="4">
    <source>
        <dbReference type="Proteomes" id="UP001497623"/>
    </source>
</evidence>